<dbReference type="InterPro" id="IPR000415">
    <property type="entry name" value="Nitroreductase-like"/>
</dbReference>
<evidence type="ECO:0000256" key="2">
    <source>
        <dbReference type="ARBA" id="ARBA00022630"/>
    </source>
</evidence>
<evidence type="ECO:0000256" key="4">
    <source>
        <dbReference type="ARBA" id="ARBA00023002"/>
    </source>
</evidence>
<dbReference type="Gene3D" id="3.40.109.10">
    <property type="entry name" value="NADH Oxidase"/>
    <property type="match status" value="1"/>
</dbReference>
<gene>
    <name evidence="6" type="ORF">AFERRID_27400</name>
</gene>
<sequence>MNETFALLKNHRSIRQFTDQPIEVALVQDIVRCGQHAASSSNVQACTVLQITDADLRSQIAHWAGDQDYVRSAGAFLVFCADLHRSSGICHRAGTEFVAGMTEHFIIATVDVALFAQNCVIAAESLGLGTCYIGAVRNHPQEISTLLELPDQVYPVFGLCLGYPKQHPNLKPRLPLSVVLKENRYNETADPGDIAHYDARMNEYYLHRSFTRKDSHWTQEVAGLLGREARPHMRAFLQQRGMNSR</sequence>
<evidence type="ECO:0000256" key="5">
    <source>
        <dbReference type="PIRNR" id="PIRNR005426"/>
    </source>
</evidence>
<dbReference type="EMBL" id="AP018795">
    <property type="protein sequence ID" value="BBF66522.1"/>
    <property type="molecule type" value="Genomic_DNA"/>
</dbReference>
<dbReference type="GO" id="GO:0016491">
    <property type="term" value="F:oxidoreductase activity"/>
    <property type="evidence" value="ECO:0007669"/>
    <property type="project" value="UniProtKB-UniRule"/>
</dbReference>
<keyword evidence="3 5" id="KW-0288">FMN</keyword>
<dbReference type="Proteomes" id="UP000280188">
    <property type="component" value="Chromosome"/>
</dbReference>
<reference evidence="6 7" key="1">
    <citation type="journal article" date="2018" name="Microbiol. Resour. Announc.">
        <title>Complete Genome Sequence of Acidithiobacillus ferridurans JCM 18981.</title>
        <authorList>
            <person name="Miyauchi T."/>
            <person name="Kouzuma A."/>
            <person name="Abe T."/>
            <person name="Watanabe K."/>
        </authorList>
    </citation>
    <scope>NUCLEOTIDE SEQUENCE [LARGE SCALE GENOMIC DNA]</scope>
    <source>
        <strain evidence="7">ATCC 33020 / DSM 29468 / JCM 18981 / 11Fe</strain>
    </source>
</reference>
<evidence type="ECO:0000313" key="6">
    <source>
        <dbReference type="EMBL" id="BBF66522.1"/>
    </source>
</evidence>
<dbReference type="CDD" id="cd02146">
    <property type="entry name" value="NfsA-like"/>
    <property type="match status" value="1"/>
</dbReference>
<comment type="similarity">
    <text evidence="1 5">Belongs to the flavin oxidoreductase frp family.</text>
</comment>
<dbReference type="KEGG" id="afj:AFERRID_27400"/>
<evidence type="ECO:0000313" key="7">
    <source>
        <dbReference type="Proteomes" id="UP000280188"/>
    </source>
</evidence>
<accession>A0A2Z6ILT4</accession>
<dbReference type="AlphaFoldDB" id="A0A2Z6ILT4"/>
<dbReference type="NCBIfam" id="NF008033">
    <property type="entry name" value="PRK10765.1"/>
    <property type="match status" value="1"/>
</dbReference>
<dbReference type="InterPro" id="IPR016446">
    <property type="entry name" value="Flavin_OxRdtase_Frp"/>
</dbReference>
<dbReference type="PANTHER" id="PTHR43425">
    <property type="entry name" value="OXYGEN-INSENSITIVE NADPH NITROREDUCTASE"/>
    <property type="match status" value="1"/>
</dbReference>
<keyword evidence="2 5" id="KW-0285">Flavoprotein</keyword>
<dbReference type="InterPro" id="IPR029479">
    <property type="entry name" value="Nitroreductase"/>
</dbReference>
<organism evidence="6 7">
    <name type="scientific">Acidithiobacillus ferridurans</name>
    <dbReference type="NCBI Taxonomy" id="1232575"/>
    <lineage>
        <taxon>Bacteria</taxon>
        <taxon>Pseudomonadati</taxon>
        <taxon>Pseudomonadota</taxon>
        <taxon>Acidithiobacillia</taxon>
        <taxon>Acidithiobacillales</taxon>
        <taxon>Acidithiobacillaceae</taxon>
        <taxon>Acidithiobacillus</taxon>
    </lineage>
</organism>
<protein>
    <submittedName>
        <fullName evidence="6">NADPH-flavin oxidoreductase</fullName>
    </submittedName>
</protein>
<keyword evidence="5" id="KW-0521">NADP</keyword>
<dbReference type="Pfam" id="PF00881">
    <property type="entry name" value="Nitroreductase"/>
    <property type="match status" value="1"/>
</dbReference>
<name>A0A2Z6ILT4_ACIFI</name>
<proteinExistence type="inferred from homology"/>
<keyword evidence="7" id="KW-1185">Reference proteome</keyword>
<dbReference type="PANTHER" id="PTHR43425:SF2">
    <property type="entry name" value="OXYGEN-INSENSITIVE NADPH NITROREDUCTASE"/>
    <property type="match status" value="1"/>
</dbReference>
<dbReference type="RefSeq" id="WP_126605499.1">
    <property type="nucleotide sequence ID" value="NZ_AP018795.1"/>
</dbReference>
<dbReference type="PIRSF" id="PIRSF005426">
    <property type="entry name" value="Frp"/>
    <property type="match status" value="1"/>
</dbReference>
<evidence type="ECO:0000256" key="3">
    <source>
        <dbReference type="ARBA" id="ARBA00022643"/>
    </source>
</evidence>
<keyword evidence="4 5" id="KW-0560">Oxidoreductase</keyword>
<evidence type="ECO:0000256" key="1">
    <source>
        <dbReference type="ARBA" id="ARBA00008366"/>
    </source>
</evidence>
<dbReference type="SUPFAM" id="SSF55469">
    <property type="entry name" value="FMN-dependent nitroreductase-like"/>
    <property type="match status" value="1"/>
</dbReference>